<gene>
    <name evidence="6" type="ORF">VSDG_07239</name>
</gene>
<feature type="active site" evidence="2 3">
    <location>
        <position position="217"/>
    </location>
</feature>
<dbReference type="Proteomes" id="UP000284375">
    <property type="component" value="Unassembled WGS sequence"/>
</dbReference>
<feature type="region of interest" description="Disordered" evidence="4">
    <location>
        <begin position="989"/>
        <end position="1026"/>
    </location>
</feature>
<feature type="compositionally biased region" description="Polar residues" evidence="4">
    <location>
        <begin position="764"/>
        <end position="785"/>
    </location>
</feature>
<accession>A0A423VMN2</accession>
<dbReference type="Pfam" id="PF00648">
    <property type="entry name" value="Peptidase_C2"/>
    <property type="match status" value="1"/>
</dbReference>
<dbReference type="GO" id="GO:0006508">
    <property type="term" value="P:proteolysis"/>
    <property type="evidence" value="ECO:0007669"/>
    <property type="project" value="UniProtKB-KW"/>
</dbReference>
<feature type="region of interest" description="Disordered" evidence="4">
    <location>
        <begin position="841"/>
        <end position="900"/>
    </location>
</feature>
<dbReference type="PANTHER" id="PTHR10183">
    <property type="entry name" value="CALPAIN"/>
    <property type="match status" value="1"/>
</dbReference>
<feature type="compositionally biased region" description="Basic and acidic residues" evidence="4">
    <location>
        <begin position="662"/>
        <end position="741"/>
    </location>
</feature>
<feature type="compositionally biased region" description="Low complexity" evidence="4">
    <location>
        <begin position="743"/>
        <end position="763"/>
    </location>
</feature>
<feature type="active site" evidence="2 3">
    <location>
        <position position="423"/>
    </location>
</feature>
<dbReference type="OrthoDB" id="424753at2759"/>
<dbReference type="InterPro" id="IPR022684">
    <property type="entry name" value="Calpain_cysteine_protease"/>
</dbReference>
<evidence type="ECO:0000313" key="6">
    <source>
        <dbReference type="EMBL" id="ROV92285.1"/>
    </source>
</evidence>
<feature type="compositionally biased region" description="Polar residues" evidence="4">
    <location>
        <begin position="795"/>
        <end position="814"/>
    </location>
</feature>
<feature type="active site" evidence="2 3">
    <location>
        <position position="402"/>
    </location>
</feature>
<sequence>MGKKYIYSGSSSDDSDSESSSTHSPRNYRHRERPSHKQRIHAHPAPQLIALAPQAAVGGNTDEKKKKAPKKPPQESIDKIWEKFSQKKFSKALAVLPFSPVAPSTSGERGNELLSAGYERAAEECRRKVRKIISECKRVNTRYRDPGWDLDWDFKWEKGHCLNTLASTKYDISMSNLIKPSANIPKAVKRVHEIFDNPTFMDKILPGDIKQGNLGDCWFVASLTGLANVPDGIKRICVEYDTKIGIYGFVFYRDGEWIYSIVDDKLFLKSPCWDSPSMQRDLLQQIDREDVERVYRRTYQTGSKALFFAQNKDQNETWVPLIEKAYAKAHGDFASLAGGWIGEALEDLSGGVTTELLASDIFDTDEFWDKELSKVNQEFLFGCSTGLLDGGYGDRDGISEGHAYVIMEARTLKNGTRLCKLRNPWGKIKKGNWEGAWSDGSKEWTTEVKEELDHTFGSDSTFWISYDDLLRKYQHFDRTRLFRDPEWRSCQRWIGVEVPWKPQYNEKFHIKLARESPLVLVLSQLDTRYFRGLQGQYNFRLQFRVHEEGSPGAEDYIVRSHGNYLMDRSVSVELPSMPAGNYVVFISIIGERDTRILSTEEVIKRECKSRVENEKLAQVGQAYDLAHSKAASHLKKLAEVRKKSESKKASESRKKERRKNWEKRQIGRDISLKQSKKNEAKKQNLKAEKRAKAEAEKKAAEERAAKEAAEKKAADEKVAAEKVAEAERQRQAALQVKDRAVQTEAAEADNASTTSNSSTSTSAPQQYTPQDSPRSEHYQPTNDGQTKVEVPSACSGPSPTSQPVAAHSSPSQRAPSPATPREKPIELKIHCCPCDCSCKKPKPPPVESDGYSSDSPVEDYENLYDSDDMTPTLRMASPATPATAKTKGSESDDEEADAPDPWNAIAVIGFRVYSKDEDLELRVVMEGGLLEQDGMGSLGEADLDNAVIVDETALDEKKDKEEETDKSSVDGDRIAHYRTIIERKTSEYDRIVGHGKDDDNRESAGENSADEKDSNSIDEEPLEKPNPFEEKAVEQNTGQGDVHSTVDLVSERRLIDGRTKDPAAYDRVLLNYHSFLVNYMYWAVYHFELMTPLQRLAQRYMDDRGMTASDAWALIAANEGRRRWTRSGIIQYSSDKNVAEQKCRQDESHGLPDSLGFWNASENHLSEYRPYLNNVSTAIRRTLAEAMMTDFEGYLGVRFWPELFNGDDEEDQLAQFYAQPHYEQVGVYWGHREIVENAEPPLQAPPKGNRQTPWEFLEYVPPQQQSASRLHSLESRLTRLLSENESQIPMNDPRILRGRTTEVQADNQRLITRTMQFIYELLAFDSGLSDGRMNDMAAYFDSICLGQWFTHLGNPELNQTAATYPADWDTENLHICAALTQLCNVMRANQVDSSKLWSSFAYNKVLPDPTRSDAQGEDVRLAALDRWSDFYKTYMDIVASVMASHTRVRQDRLDAEIVNGWPGANEPIYAAGWDQDMPDVSGGYPVSAAIVEFHQHIESLGRIGRCLFTFIQAAASEFMLRIIEDNI</sequence>
<dbReference type="InterPro" id="IPR001300">
    <property type="entry name" value="Peptidase_C2_calpain_cat"/>
</dbReference>
<evidence type="ECO:0000259" key="5">
    <source>
        <dbReference type="PROSITE" id="PS50203"/>
    </source>
</evidence>
<dbReference type="GO" id="GO:0004198">
    <property type="term" value="F:calcium-dependent cysteine-type endopeptidase activity"/>
    <property type="evidence" value="ECO:0007669"/>
    <property type="project" value="InterPro"/>
</dbReference>
<feature type="compositionally biased region" description="Basic and acidic residues" evidence="4">
    <location>
        <begin position="639"/>
        <end position="654"/>
    </location>
</feature>
<feature type="compositionally biased region" description="Low complexity" evidence="4">
    <location>
        <begin position="43"/>
        <end position="56"/>
    </location>
</feature>
<organism evidence="6 7">
    <name type="scientific">Cytospora chrysosperma</name>
    <name type="common">Cytospora canker fungus</name>
    <name type="synonym">Sphaeria chrysosperma</name>
    <dbReference type="NCBI Taxonomy" id="252740"/>
    <lineage>
        <taxon>Eukaryota</taxon>
        <taxon>Fungi</taxon>
        <taxon>Dikarya</taxon>
        <taxon>Ascomycota</taxon>
        <taxon>Pezizomycotina</taxon>
        <taxon>Sordariomycetes</taxon>
        <taxon>Sordariomycetidae</taxon>
        <taxon>Diaporthales</taxon>
        <taxon>Cytosporaceae</taxon>
        <taxon>Cytospora</taxon>
    </lineage>
</organism>
<evidence type="ECO:0000256" key="4">
    <source>
        <dbReference type="SAM" id="MobiDB-lite"/>
    </source>
</evidence>
<keyword evidence="3" id="KW-0788">Thiol protease</keyword>
<comment type="similarity">
    <text evidence="1">Belongs to the peptidase C2 family.</text>
</comment>
<dbReference type="PRINTS" id="PR00704">
    <property type="entry name" value="CALPAIN"/>
</dbReference>
<protein>
    <recommendedName>
        <fullName evidence="5">Calpain catalytic domain-containing protein</fullName>
    </recommendedName>
</protein>
<feature type="compositionally biased region" description="Basic and acidic residues" evidence="4">
    <location>
        <begin position="989"/>
        <end position="1015"/>
    </location>
</feature>
<dbReference type="EMBL" id="LJZO01000038">
    <property type="protein sequence ID" value="ROV92285.1"/>
    <property type="molecule type" value="Genomic_DNA"/>
</dbReference>
<proteinExistence type="inferred from homology"/>
<feature type="compositionally biased region" description="Acidic residues" evidence="4">
    <location>
        <begin position="856"/>
        <end position="868"/>
    </location>
</feature>
<feature type="region of interest" description="Disordered" evidence="4">
    <location>
        <begin position="1"/>
        <end position="77"/>
    </location>
</feature>
<evidence type="ECO:0000256" key="1">
    <source>
        <dbReference type="ARBA" id="ARBA00007623"/>
    </source>
</evidence>
<keyword evidence="3" id="KW-0645">Protease</keyword>
<evidence type="ECO:0000313" key="7">
    <source>
        <dbReference type="Proteomes" id="UP000284375"/>
    </source>
</evidence>
<name>A0A423VMN2_CYTCH</name>
<feature type="domain" description="Calpain catalytic" evidence="5">
    <location>
        <begin position="189"/>
        <end position="482"/>
    </location>
</feature>
<evidence type="ECO:0000256" key="2">
    <source>
        <dbReference type="PIRSR" id="PIRSR622684-1"/>
    </source>
</evidence>
<dbReference type="PANTHER" id="PTHR10183:SF397">
    <property type="entry name" value="CALPAIN CATALYTIC DOMAIN-CONTAINING PROTEIN"/>
    <property type="match status" value="1"/>
</dbReference>
<dbReference type="SMART" id="SM00230">
    <property type="entry name" value="CysPc"/>
    <property type="match status" value="1"/>
</dbReference>
<feature type="region of interest" description="Disordered" evidence="4">
    <location>
        <begin position="639"/>
        <end position="822"/>
    </location>
</feature>
<dbReference type="InterPro" id="IPR038765">
    <property type="entry name" value="Papain-like_cys_pep_sf"/>
</dbReference>
<keyword evidence="3" id="KW-0378">Hydrolase</keyword>
<dbReference type="PROSITE" id="PS00139">
    <property type="entry name" value="THIOL_PROTEASE_CYS"/>
    <property type="match status" value="1"/>
</dbReference>
<comment type="caution">
    <text evidence="6">The sequence shown here is derived from an EMBL/GenBank/DDBJ whole genome shotgun (WGS) entry which is preliminary data.</text>
</comment>
<evidence type="ECO:0000256" key="3">
    <source>
        <dbReference type="PROSITE-ProRule" id="PRU00239"/>
    </source>
</evidence>
<feature type="compositionally biased region" description="Basic residues" evidence="4">
    <location>
        <begin position="26"/>
        <end position="42"/>
    </location>
</feature>
<reference evidence="6 7" key="1">
    <citation type="submission" date="2015-09" db="EMBL/GenBank/DDBJ databases">
        <title>Host preference determinants of Valsa canker pathogens revealed by comparative genomics.</title>
        <authorList>
            <person name="Yin Z."/>
            <person name="Huang L."/>
        </authorList>
    </citation>
    <scope>NUCLEOTIDE SEQUENCE [LARGE SCALE GENOMIC DNA]</scope>
    <source>
        <strain evidence="6 7">YSFL</strain>
    </source>
</reference>
<dbReference type="InterPro" id="IPR000169">
    <property type="entry name" value="Pept_cys_AS"/>
</dbReference>
<dbReference type="PROSITE" id="PS50203">
    <property type="entry name" value="CALPAIN_CAT"/>
    <property type="match status" value="1"/>
</dbReference>
<dbReference type="FunFam" id="3.90.70.10:FF:000072">
    <property type="entry name" value="Cysteine proteinase"/>
    <property type="match status" value="1"/>
</dbReference>
<keyword evidence="7" id="KW-1185">Reference proteome</keyword>
<dbReference type="SUPFAM" id="SSF54001">
    <property type="entry name" value="Cysteine proteinases"/>
    <property type="match status" value="1"/>
</dbReference>
<dbReference type="STRING" id="252740.A0A423VMN2"/>
<dbReference type="Gene3D" id="3.90.70.10">
    <property type="entry name" value="Cysteine proteinases"/>
    <property type="match status" value="1"/>
</dbReference>